<gene>
    <name evidence="1" type="ORF">ARTSIC4J27_2197</name>
</gene>
<name>A0A024H2W9_9MICC</name>
<reference evidence="2" key="1">
    <citation type="journal article" date="2014" name="Genome Announc.">
        <title>Genome Sequence of Arthrobacter siccitolerans 4J27, a Xeroprotectant-Producing Desiccation-Tolerant Microorganism.</title>
        <authorList>
            <person name="Manzanera M."/>
            <person name="Santa-Cruz-Calvo L."/>
            <person name="Vilchez J.I."/>
            <person name="Garcia-Fontana C."/>
            <person name="Silva-Castro G.A."/>
            <person name="Calvo C."/>
            <person name="Gonzalez-Lopez J."/>
        </authorList>
    </citation>
    <scope>NUCLEOTIDE SEQUENCE [LARGE SCALE GENOMIC DNA]</scope>
    <source>
        <strain evidence="2">4J27</strain>
    </source>
</reference>
<organism evidence="1 2">
    <name type="scientific">Pseudarthrobacter siccitolerans</name>
    <dbReference type="NCBI Taxonomy" id="861266"/>
    <lineage>
        <taxon>Bacteria</taxon>
        <taxon>Bacillati</taxon>
        <taxon>Actinomycetota</taxon>
        <taxon>Actinomycetes</taxon>
        <taxon>Micrococcales</taxon>
        <taxon>Micrococcaceae</taxon>
        <taxon>Pseudarthrobacter</taxon>
    </lineage>
</organism>
<accession>A0A024H2W9</accession>
<protein>
    <submittedName>
        <fullName evidence="1">Uncharacterized protein</fullName>
    </submittedName>
</protein>
<dbReference type="Proteomes" id="UP000035722">
    <property type="component" value="Unassembled WGS sequence"/>
</dbReference>
<sequence>MEAVYVDELFRYQQLRQSEKLSDEQKRIIGLPLYPDDTYSPLANDLIGLNKGSNDDKSVADRLEEYARAAQIVHEKDDLQPAIRAMYGWLNFKSKPIKPTEFTDFVATLNSLEPFDLAKEWTIYADNLLVAIYRGNVSINYSIDYQLLIRICYLFKLCTVPGDGELRVREGTSANLLDAILVSQILLPPLVLRSRCSDCRKKGKVVLPRVPEFDEKSFAKPCQCKCDESCQKPSGHCICINTYIADLFIIKENLARYEEGDVAAIENILAGENKVRRHRNLFRTEETTETEEETISSEERDHQVAEKFSLQEEVKSTIDSKTGIDAGVTATLKYGEAVTITPHANVTADFSKSQSESLARSYAKEIVDRSVTKMQEKIRKLQITKIISEVEERNKHSIDNTQAGAVHRAGIYYWVNKVTHAQVFNYGKHMMFDAILPEPGAIFKRLYQEKILGDKERNAPTKPPETPLAITRAKYGDFLNKYAIASADDLQPPDPETAVQVAFSFNVTKPDPGKNTGFSSHEFKTADIPEGYKAARMKFDVRAHSGHPLSTRNASIFGGGSDSRDEVALSVHIGDTVLLVDQLNEHQAAADGVSLPLAMATWGGSGNGSMNGEEGTITVALAGFSTLAFSVSGTVSIICELKNEAFEKWQAKIYNLIMADYNRKLDEYNASNNKNEELIQIKGRNPFLNREIERNELKRHIVAMLLCNYFNGIGSMMEKVAPCGYPEIDFAKLERDAPIIQFFEQVFEWNYSSYLFYHSMWARKCKWTKLIDEDCGDPLFDKFLTAGAARVQVPIRTGMEDYFTWFLKTGQIWGASGVPPVSGDDEYVSMIQELKESKQGDYSDRPGLIEASQNSDVLKLTESGFYWDFVNDQLNTLAVANDRDRELLLKFEVYRIVKVEQTTTGDPNAWNITIDRPYPDPTAKNLKHAVGAVYVGAPWEVVIPTKLVYLRNPNDKLPVYPLP</sequence>
<dbReference type="AlphaFoldDB" id="A0A024H2W9"/>
<dbReference type="STRING" id="861266.ARTSIC4J27_2197"/>
<evidence type="ECO:0000313" key="1">
    <source>
        <dbReference type="EMBL" id="CCQ46237.1"/>
    </source>
</evidence>
<proteinExistence type="predicted"/>
<dbReference type="EMBL" id="CAQI01000042">
    <property type="protein sequence ID" value="CCQ46237.1"/>
    <property type="molecule type" value="Genomic_DNA"/>
</dbReference>
<keyword evidence="2" id="KW-1185">Reference proteome</keyword>
<comment type="caution">
    <text evidence="1">The sequence shown here is derived from an EMBL/GenBank/DDBJ whole genome shotgun (WGS) entry which is preliminary data.</text>
</comment>
<evidence type="ECO:0000313" key="2">
    <source>
        <dbReference type="Proteomes" id="UP000035722"/>
    </source>
</evidence>